<feature type="coiled-coil region" evidence="4">
    <location>
        <begin position="747"/>
        <end position="815"/>
    </location>
</feature>
<proteinExistence type="predicted"/>
<dbReference type="InterPro" id="IPR002110">
    <property type="entry name" value="Ankyrin_rpt"/>
</dbReference>
<dbReference type="PANTHER" id="PTHR24179:SF32">
    <property type="entry name" value="PROTEIN PHOSPHATASE 1 REGULATORY SUBUNIT"/>
    <property type="match status" value="1"/>
</dbReference>
<dbReference type="InterPro" id="IPR031775">
    <property type="entry name" value="PRKG1_interact"/>
</dbReference>
<evidence type="ECO:0000256" key="4">
    <source>
        <dbReference type="SAM" id="Coils"/>
    </source>
</evidence>
<feature type="compositionally biased region" description="Basic and acidic residues" evidence="5">
    <location>
        <begin position="243"/>
        <end position="254"/>
    </location>
</feature>
<protein>
    <recommendedName>
        <fullName evidence="6">cGMP-dependent protein kinase interacting domain-containing protein</fullName>
    </recommendedName>
</protein>
<dbReference type="Gene3D" id="1.25.40.20">
    <property type="entry name" value="Ankyrin repeat-containing domain"/>
    <property type="match status" value="2"/>
</dbReference>
<dbReference type="PRINTS" id="PR01415">
    <property type="entry name" value="ANKYRIN"/>
</dbReference>
<feature type="compositionally biased region" description="Low complexity" evidence="5">
    <location>
        <begin position="290"/>
        <end position="299"/>
    </location>
</feature>
<evidence type="ECO:0000259" key="6">
    <source>
        <dbReference type="Pfam" id="PF15898"/>
    </source>
</evidence>
<evidence type="ECO:0000256" key="3">
    <source>
        <dbReference type="PROSITE-ProRule" id="PRU00023"/>
    </source>
</evidence>
<accession>A0ABN9KW14</accession>
<feature type="compositionally biased region" description="Basic and acidic residues" evidence="5">
    <location>
        <begin position="490"/>
        <end position="499"/>
    </location>
</feature>
<feature type="domain" description="cGMP-dependent protein kinase interacting" evidence="6">
    <location>
        <begin position="728"/>
        <end position="821"/>
    </location>
</feature>
<keyword evidence="1" id="KW-0677">Repeat</keyword>
<feature type="compositionally biased region" description="Low complexity" evidence="5">
    <location>
        <begin position="327"/>
        <end position="339"/>
    </location>
</feature>
<dbReference type="InterPro" id="IPR036770">
    <property type="entry name" value="Ankyrin_rpt-contain_sf"/>
</dbReference>
<dbReference type="Pfam" id="PF13637">
    <property type="entry name" value="Ank_4"/>
    <property type="match status" value="1"/>
</dbReference>
<feature type="repeat" description="ANK" evidence="3">
    <location>
        <begin position="18"/>
        <end position="50"/>
    </location>
</feature>
<feature type="compositionally biased region" description="Polar residues" evidence="5">
    <location>
        <begin position="213"/>
        <end position="226"/>
    </location>
</feature>
<feature type="compositionally biased region" description="Acidic residues" evidence="5">
    <location>
        <begin position="679"/>
        <end position="689"/>
    </location>
</feature>
<feature type="region of interest" description="Disordered" evidence="5">
    <location>
        <begin position="209"/>
        <end position="611"/>
    </location>
</feature>
<feature type="compositionally biased region" description="Basic residues" evidence="5">
    <location>
        <begin position="500"/>
        <end position="510"/>
    </location>
</feature>
<feature type="compositionally biased region" description="Polar residues" evidence="5">
    <location>
        <begin position="432"/>
        <end position="477"/>
    </location>
</feature>
<keyword evidence="8" id="KW-1185">Reference proteome</keyword>
<feature type="compositionally biased region" description="Basic and acidic residues" evidence="5">
    <location>
        <begin position="636"/>
        <end position="649"/>
    </location>
</feature>
<feature type="compositionally biased region" description="Basic residues" evidence="5">
    <location>
        <begin position="657"/>
        <end position="667"/>
    </location>
</feature>
<dbReference type="PROSITE" id="PS50297">
    <property type="entry name" value="ANK_REP_REGION"/>
    <property type="match status" value="2"/>
</dbReference>
<organism evidence="7 8">
    <name type="scientific">Ranitomeya imitator</name>
    <name type="common">mimic poison frog</name>
    <dbReference type="NCBI Taxonomy" id="111125"/>
    <lineage>
        <taxon>Eukaryota</taxon>
        <taxon>Metazoa</taxon>
        <taxon>Chordata</taxon>
        <taxon>Craniata</taxon>
        <taxon>Vertebrata</taxon>
        <taxon>Euteleostomi</taxon>
        <taxon>Amphibia</taxon>
        <taxon>Batrachia</taxon>
        <taxon>Anura</taxon>
        <taxon>Neobatrachia</taxon>
        <taxon>Hyloidea</taxon>
        <taxon>Dendrobatidae</taxon>
        <taxon>Dendrobatinae</taxon>
        <taxon>Ranitomeya</taxon>
    </lineage>
</organism>
<evidence type="ECO:0000256" key="5">
    <source>
        <dbReference type="SAM" id="MobiDB-lite"/>
    </source>
</evidence>
<comment type="caution">
    <text evidence="7">The sequence shown here is derived from an EMBL/GenBank/DDBJ whole genome shotgun (WGS) entry which is preliminary data.</text>
</comment>
<evidence type="ECO:0000313" key="8">
    <source>
        <dbReference type="Proteomes" id="UP001176940"/>
    </source>
</evidence>
<dbReference type="SMART" id="SM00248">
    <property type="entry name" value="ANK"/>
    <property type="match status" value="3"/>
</dbReference>
<feature type="compositionally biased region" description="Basic and acidic residues" evidence="5">
    <location>
        <begin position="357"/>
        <end position="368"/>
    </location>
</feature>
<dbReference type="Gene3D" id="6.10.250.1820">
    <property type="match status" value="1"/>
</dbReference>
<dbReference type="Pfam" id="PF15898">
    <property type="entry name" value="PRKG1_interact"/>
    <property type="match status" value="1"/>
</dbReference>
<dbReference type="PANTHER" id="PTHR24179">
    <property type="entry name" value="PROTEIN PHOSPHATASE 1 REGULATORY SUBUNIT 12"/>
    <property type="match status" value="1"/>
</dbReference>
<keyword evidence="4" id="KW-0175">Coiled coil</keyword>
<evidence type="ECO:0000313" key="7">
    <source>
        <dbReference type="EMBL" id="CAJ0926357.1"/>
    </source>
</evidence>
<keyword evidence="2 3" id="KW-0040">ANK repeat</keyword>
<reference evidence="7" key="1">
    <citation type="submission" date="2023-07" db="EMBL/GenBank/DDBJ databases">
        <authorList>
            <person name="Stuckert A."/>
        </authorList>
    </citation>
    <scope>NUCLEOTIDE SEQUENCE</scope>
</reference>
<dbReference type="Pfam" id="PF12796">
    <property type="entry name" value="Ank_2"/>
    <property type="match status" value="1"/>
</dbReference>
<feature type="repeat" description="ANK" evidence="3">
    <location>
        <begin position="111"/>
        <end position="143"/>
    </location>
</feature>
<dbReference type="SUPFAM" id="SSF48403">
    <property type="entry name" value="Ankyrin repeat"/>
    <property type="match status" value="1"/>
</dbReference>
<evidence type="ECO:0000256" key="1">
    <source>
        <dbReference type="ARBA" id="ARBA00022737"/>
    </source>
</evidence>
<feature type="compositionally biased region" description="Polar residues" evidence="5">
    <location>
        <begin position="255"/>
        <end position="267"/>
    </location>
</feature>
<dbReference type="EMBL" id="CAUEEQ010003947">
    <property type="protein sequence ID" value="CAJ0926357.1"/>
    <property type="molecule type" value="Genomic_DNA"/>
</dbReference>
<gene>
    <name evidence="7" type="ORF">RIMI_LOCUS2751661</name>
</gene>
<feature type="region of interest" description="Disordered" evidence="5">
    <location>
        <begin position="635"/>
        <end position="709"/>
    </location>
</feature>
<feature type="compositionally biased region" description="Polar residues" evidence="5">
    <location>
        <begin position="586"/>
        <end position="606"/>
    </location>
</feature>
<dbReference type="InterPro" id="IPR051226">
    <property type="entry name" value="PP1_Regulatory_Subunit"/>
</dbReference>
<dbReference type="Gene3D" id="6.10.140.390">
    <property type="match status" value="1"/>
</dbReference>
<sequence>MVQFLVENGASVNQQDNEGWTPLHAAASCGFVSIAQYLISNGGNVAIVNSEGELPLDVSHESAMEKLLKSEVKKLGIDLDAAKKEEEELMLRDARRWLNNGKYDDLRHPTTGATPLHVAAAKGYTEVIRLLLQLGCDVDSRDLDDWTPLHAAAHWGQPDSCRLLCEALCDMEAVNKVGQTPFDVADDSLESVLEEMKKKQSALRLEKMKNAPQIMSPTSPPNQNAASRTRRSSISRLSSQEKVALRVQDKERRTQPITSTVPTSQPIASSSDDSGSDAESEKVKAQERINNLNNQLRNLSTSSTKKTSAVPEQEKTEPTWRASLRKTGSSGTLSSGTTLEEGRRAALPKSASSSQLADREKAGSELRLARVTPSQKLLSNQENVREPPFSRTSITRQRNDGDEGPISLRRQREPLSSRTETSLSRKEPLTKPETTLTSGNTLSSKLDTTGSTTNSRTRIADTANTTSTNSEQPATITETKERRRSYLTPVRDEEAEAQRKARSRHARQSRRSTQGVTLTDLKEAEKVIKGQQENQEVVSEPAKTPEEDNQTKPRSSRTTSDDGAEVSWRSRIASLQKSDLLGLTTPDPTATSSGSPRREGGQSSESKGLPVLGLGVSGDFVGRHNSALNAVIEMQKSQEDEKESDERGGRNKVGIRDRRRPRGKRRSTGVELSARDRDGEESEEEDGTEESPQAQVDGLSSRADSVSNAHTASRIEAAIAAEHRDTKDFKKLYEDLMRDNGRLRSQLLNTQNLVNETKAELERVNQRQERSVDRSFLIDTEKKEKLILERRVSELQDELKVLGDLKADNKRLKDENGALIRTFDYRALSDGIKDNPRSLTSWSKVDYLRGIKALVFWGGCCTCPDHCDSYPLCPPQGSHRTENRDMSGVMADWLGSNLLKPSEQIGELLFPLGDCAEGGMPNDHAINSQRGCWKKLDILLNDGCPPLPWMSSFTMDVLLIRWMSSYKMDVLLYDGCPPLRWISSYMMDVLYDGCPPLPWMSFFYDGCPPIHGCPPIRWMSSFTMDVLLYDGCSLRWMSSFTMDVLLYDGCSLRWMSSFTMMDVLLYDGCSLRWMSSYMMDVLLYDGCPPF</sequence>
<name>A0ABN9KW14_9NEOB</name>
<dbReference type="PROSITE" id="PS50088">
    <property type="entry name" value="ANK_REPEAT"/>
    <property type="match status" value="2"/>
</dbReference>
<feature type="compositionally biased region" description="Polar residues" evidence="5">
    <location>
        <begin position="372"/>
        <end position="382"/>
    </location>
</feature>
<evidence type="ECO:0000256" key="2">
    <source>
        <dbReference type="ARBA" id="ARBA00023043"/>
    </source>
</evidence>
<dbReference type="Proteomes" id="UP001176940">
    <property type="component" value="Unassembled WGS sequence"/>
</dbReference>